<dbReference type="CDD" id="cd00082">
    <property type="entry name" value="HisKA"/>
    <property type="match status" value="1"/>
</dbReference>
<dbReference type="InterPro" id="IPR033424">
    <property type="entry name" value="MASE4"/>
</dbReference>
<protein>
    <recommendedName>
        <fullName evidence="2">histidine kinase</fullName>
        <ecNumber evidence="2">2.7.13.3</ecNumber>
    </recommendedName>
</protein>
<dbReference type="PROSITE" id="PS50109">
    <property type="entry name" value="HIS_KIN"/>
    <property type="match status" value="1"/>
</dbReference>
<dbReference type="InterPro" id="IPR013656">
    <property type="entry name" value="PAS_4"/>
</dbReference>
<dbReference type="Pfam" id="PF02518">
    <property type="entry name" value="HATPase_c"/>
    <property type="match status" value="1"/>
</dbReference>
<keyword evidence="5" id="KW-0472">Membrane</keyword>
<evidence type="ECO:0000259" key="7">
    <source>
        <dbReference type="PROSITE" id="PS50110"/>
    </source>
</evidence>
<evidence type="ECO:0000256" key="1">
    <source>
        <dbReference type="ARBA" id="ARBA00000085"/>
    </source>
</evidence>
<dbReference type="InterPro" id="IPR035965">
    <property type="entry name" value="PAS-like_dom_sf"/>
</dbReference>
<dbReference type="InterPro" id="IPR011006">
    <property type="entry name" value="CheY-like_superfamily"/>
</dbReference>
<dbReference type="PROSITE" id="PS50113">
    <property type="entry name" value="PAC"/>
    <property type="match status" value="1"/>
</dbReference>
<dbReference type="Gene3D" id="3.30.450.20">
    <property type="entry name" value="PAS domain"/>
    <property type="match status" value="2"/>
</dbReference>
<dbReference type="CDD" id="cd16919">
    <property type="entry name" value="HATPase_CckA-like"/>
    <property type="match status" value="1"/>
</dbReference>
<dbReference type="GO" id="GO:0000155">
    <property type="term" value="F:phosphorelay sensor kinase activity"/>
    <property type="evidence" value="ECO:0007669"/>
    <property type="project" value="InterPro"/>
</dbReference>
<dbReference type="InterPro" id="IPR005467">
    <property type="entry name" value="His_kinase_dom"/>
</dbReference>
<evidence type="ECO:0000256" key="4">
    <source>
        <dbReference type="PROSITE-ProRule" id="PRU00169"/>
    </source>
</evidence>
<dbReference type="SMART" id="SM00448">
    <property type="entry name" value="REC"/>
    <property type="match status" value="1"/>
</dbReference>
<dbReference type="SMART" id="SM00387">
    <property type="entry name" value="HATPase_c"/>
    <property type="match status" value="1"/>
</dbReference>
<dbReference type="CDD" id="cd00130">
    <property type="entry name" value="PAS"/>
    <property type="match status" value="2"/>
</dbReference>
<dbReference type="EC" id="2.7.13.3" evidence="2"/>
<feature type="transmembrane region" description="Helical" evidence="5">
    <location>
        <begin position="178"/>
        <end position="201"/>
    </location>
</feature>
<dbReference type="PRINTS" id="PR00344">
    <property type="entry name" value="BCTRLSENSOR"/>
</dbReference>
<evidence type="ECO:0000256" key="3">
    <source>
        <dbReference type="ARBA" id="ARBA00022553"/>
    </source>
</evidence>
<keyword evidence="3 4" id="KW-0597">Phosphoprotein</keyword>
<dbReference type="InterPro" id="IPR000014">
    <property type="entry name" value="PAS"/>
</dbReference>
<dbReference type="SUPFAM" id="SSF47384">
    <property type="entry name" value="Homodimeric domain of signal transducing histidine kinase"/>
    <property type="match status" value="1"/>
</dbReference>
<keyword evidence="5" id="KW-1133">Transmembrane helix</keyword>
<feature type="transmembrane region" description="Helical" evidence="5">
    <location>
        <begin position="47"/>
        <end position="67"/>
    </location>
</feature>
<dbReference type="InterPro" id="IPR036890">
    <property type="entry name" value="HATPase_C_sf"/>
</dbReference>
<feature type="domain" description="Histidine kinase" evidence="6">
    <location>
        <begin position="588"/>
        <end position="811"/>
    </location>
</feature>
<dbReference type="Gene3D" id="3.40.50.2300">
    <property type="match status" value="1"/>
</dbReference>
<proteinExistence type="predicted"/>
<dbReference type="Pfam" id="PF17158">
    <property type="entry name" value="MASE4"/>
    <property type="match status" value="1"/>
</dbReference>
<keyword evidence="10" id="KW-0808">Transferase</keyword>
<dbReference type="RefSeq" id="WP_071912454.1">
    <property type="nucleotide sequence ID" value="NZ_CP017637.1"/>
</dbReference>
<dbReference type="Gene3D" id="3.30.565.10">
    <property type="entry name" value="Histidine kinase-like ATPase, C-terminal domain"/>
    <property type="match status" value="1"/>
</dbReference>
<feature type="transmembrane region" description="Helical" evidence="5">
    <location>
        <begin position="73"/>
        <end position="95"/>
    </location>
</feature>
<dbReference type="InterPro" id="IPR001789">
    <property type="entry name" value="Sig_transdc_resp-reg_receiver"/>
</dbReference>
<dbReference type="AlphaFoldDB" id="A0A1L3FC41"/>
<evidence type="ECO:0000313" key="11">
    <source>
        <dbReference type="Proteomes" id="UP000181962"/>
    </source>
</evidence>
<evidence type="ECO:0000256" key="2">
    <source>
        <dbReference type="ARBA" id="ARBA00012438"/>
    </source>
</evidence>
<dbReference type="InterPro" id="IPR001610">
    <property type="entry name" value="PAC"/>
</dbReference>
<dbReference type="EMBL" id="CP017637">
    <property type="protein sequence ID" value="APG10869.1"/>
    <property type="molecule type" value="Genomic_DNA"/>
</dbReference>
<evidence type="ECO:0000259" key="8">
    <source>
        <dbReference type="PROSITE" id="PS50112"/>
    </source>
</evidence>
<feature type="domain" description="PAS" evidence="8">
    <location>
        <begin position="454"/>
        <end position="524"/>
    </location>
</feature>
<dbReference type="Proteomes" id="UP000181962">
    <property type="component" value="Chromosome"/>
</dbReference>
<sequence length="950" mass="103446">MRVAASRPEEIDVGGHHAGLREIDVLAPNDRSTFLSTLPATRSDRRAALAIVGISAILFALAVPFAGLPLAQVPAFVASYQSALAVSDIITAVLLLSQFAVLRSRALLLLSIGYMFTAGAAVTHALTFPGLFAPAGLFGAGPQTTVWLYMIWHAGFPLFVLAYAWLKDGNGGNRVAGATAPAIALSVAGVFVALTVFAWLVTAQHGLLPVLLKDGHYTPTMIGVVSFVWSLSFAALVTLWFRKPHTVIDIWLMVTMCAWLFDIALSAIVNVARFDLGFYAGRLYGLFASSFVLAVLLIENVRLQANTAGMVGALQRQSSSERNYYAERERLFSAVVESSNDAIITKSLDGTITSWNKAAERVFGYSASEAIGRQVDIIMPEGQREEVAEMLARTRNGEVIDQHETVRLHKSGQPIDVLLSQVPLRSTDGKIIGASKVARDITERKRAESALNREIEERQRIFETSQDLILVTDGYGNFIQISPSVKDILGYKPEDMIGHSAIEFIHPDDLDNTRSEMRAARRGAVKRSFEARYYHYDGHEVTLNWMGTWSEPVKRHFFIGRDLTEKQAAEAQLRQVQKMDSIGQLTGGVAHDFNNVLTVITGTIGILADAVADRPELAAITKLIDDAAERGAQLTKHLLAFARKQPLQPREIDVNALALEAAKLLHPTLGEQITIMPQLTEDAWPALVDPGQLSTAILNLALNARDAMPDGGTLVLETRNIFLDDGYASMNPDVVAGSYVMIAVSDTGTGIPPDLMERVFDPFFTTKEVGKGTGLGLSMVFGFVKQSGGHIKIYSEEGHGTSVKIYLPRSSGVQESEYESLQNVPIAGGDEKILIVEDDALVRQYVVTQIKSLGYAALEAANAAEALTIIDADKGIDLLFTDIIMPGHMNGRQLADEAVRRRPDLKTLFTSGYTENAIVHHGRLDSGVLLLAKPYRKSELAKMLRTALVS</sequence>
<dbReference type="Gene3D" id="1.10.287.130">
    <property type="match status" value="1"/>
</dbReference>
<dbReference type="InterPro" id="IPR013655">
    <property type="entry name" value="PAS_fold_3"/>
</dbReference>
<keyword evidence="10" id="KW-0418">Kinase</keyword>
<dbReference type="PANTHER" id="PTHR43065:SF49">
    <property type="entry name" value="HISTIDINE KINASE"/>
    <property type="match status" value="1"/>
</dbReference>
<dbReference type="SUPFAM" id="SSF55874">
    <property type="entry name" value="ATPase domain of HSP90 chaperone/DNA topoisomerase II/histidine kinase"/>
    <property type="match status" value="1"/>
</dbReference>
<feature type="domain" description="Response regulatory" evidence="7">
    <location>
        <begin position="832"/>
        <end position="948"/>
    </location>
</feature>
<feature type="transmembrane region" description="Helical" evidence="5">
    <location>
        <begin position="250"/>
        <end position="272"/>
    </location>
</feature>
<evidence type="ECO:0000259" key="6">
    <source>
        <dbReference type="PROSITE" id="PS50109"/>
    </source>
</evidence>
<dbReference type="InterPro" id="IPR036097">
    <property type="entry name" value="HisK_dim/P_sf"/>
</dbReference>
<feature type="transmembrane region" description="Helical" evidence="5">
    <location>
        <begin position="107"/>
        <end position="126"/>
    </location>
</feature>
<dbReference type="Pfam" id="PF00072">
    <property type="entry name" value="Response_reg"/>
    <property type="match status" value="1"/>
</dbReference>
<name>A0A1L3FC41_BRAJP</name>
<dbReference type="SMART" id="SM00086">
    <property type="entry name" value="PAC"/>
    <property type="match status" value="1"/>
</dbReference>
<evidence type="ECO:0000313" key="10">
    <source>
        <dbReference type="EMBL" id="APG10869.1"/>
    </source>
</evidence>
<evidence type="ECO:0000256" key="5">
    <source>
        <dbReference type="SAM" id="Phobius"/>
    </source>
</evidence>
<keyword evidence="5" id="KW-0812">Transmembrane</keyword>
<comment type="catalytic activity">
    <reaction evidence="1">
        <text>ATP + protein L-histidine = ADP + protein N-phospho-L-histidine.</text>
        <dbReference type="EC" id="2.7.13.3"/>
    </reaction>
</comment>
<dbReference type="Pfam" id="PF08447">
    <property type="entry name" value="PAS_3"/>
    <property type="match status" value="1"/>
</dbReference>
<dbReference type="InterPro" id="IPR004358">
    <property type="entry name" value="Sig_transdc_His_kin-like_C"/>
</dbReference>
<feature type="modified residue" description="4-aspartylphosphate" evidence="4">
    <location>
        <position position="882"/>
    </location>
</feature>
<dbReference type="InterPro" id="IPR003594">
    <property type="entry name" value="HATPase_dom"/>
</dbReference>
<organism evidence="10 11">
    <name type="scientific">Bradyrhizobium japonicum</name>
    <dbReference type="NCBI Taxonomy" id="375"/>
    <lineage>
        <taxon>Bacteria</taxon>
        <taxon>Pseudomonadati</taxon>
        <taxon>Pseudomonadota</taxon>
        <taxon>Alphaproteobacteria</taxon>
        <taxon>Hyphomicrobiales</taxon>
        <taxon>Nitrobacteraceae</taxon>
        <taxon>Bradyrhizobium</taxon>
    </lineage>
</organism>
<dbReference type="PROSITE" id="PS50110">
    <property type="entry name" value="RESPONSE_REGULATORY"/>
    <property type="match status" value="1"/>
</dbReference>
<dbReference type="SMART" id="SM00388">
    <property type="entry name" value="HisKA"/>
    <property type="match status" value="1"/>
</dbReference>
<evidence type="ECO:0000259" key="9">
    <source>
        <dbReference type="PROSITE" id="PS50113"/>
    </source>
</evidence>
<dbReference type="SUPFAM" id="SSF55785">
    <property type="entry name" value="PYP-like sensor domain (PAS domain)"/>
    <property type="match status" value="2"/>
</dbReference>
<dbReference type="SMART" id="SM00091">
    <property type="entry name" value="PAS"/>
    <property type="match status" value="2"/>
</dbReference>
<dbReference type="SUPFAM" id="SSF52172">
    <property type="entry name" value="CheY-like"/>
    <property type="match status" value="1"/>
</dbReference>
<dbReference type="Pfam" id="PF00512">
    <property type="entry name" value="HisKA"/>
    <property type="match status" value="1"/>
</dbReference>
<feature type="transmembrane region" description="Helical" evidence="5">
    <location>
        <begin position="221"/>
        <end position="241"/>
    </location>
</feature>
<dbReference type="PROSITE" id="PS50112">
    <property type="entry name" value="PAS"/>
    <property type="match status" value="2"/>
</dbReference>
<dbReference type="NCBIfam" id="TIGR00229">
    <property type="entry name" value="sensory_box"/>
    <property type="match status" value="2"/>
</dbReference>
<feature type="domain" description="PAS" evidence="8">
    <location>
        <begin position="328"/>
        <end position="398"/>
    </location>
</feature>
<accession>A0A1L3FC41</accession>
<feature type="domain" description="PAC" evidence="9">
    <location>
        <begin position="401"/>
        <end position="453"/>
    </location>
</feature>
<dbReference type="OrthoDB" id="9796100at2"/>
<dbReference type="Pfam" id="PF08448">
    <property type="entry name" value="PAS_4"/>
    <property type="match status" value="1"/>
</dbReference>
<feature type="transmembrane region" description="Helical" evidence="5">
    <location>
        <begin position="146"/>
        <end position="166"/>
    </location>
</feature>
<dbReference type="InterPro" id="IPR003661">
    <property type="entry name" value="HisK_dim/P_dom"/>
</dbReference>
<dbReference type="PANTHER" id="PTHR43065">
    <property type="entry name" value="SENSOR HISTIDINE KINASE"/>
    <property type="match status" value="1"/>
</dbReference>
<dbReference type="InterPro" id="IPR000700">
    <property type="entry name" value="PAS-assoc_C"/>
</dbReference>
<gene>
    <name evidence="10" type="ORF">BKD09_21280</name>
</gene>
<reference evidence="10 11" key="1">
    <citation type="submission" date="2016-11" db="EMBL/GenBank/DDBJ databases">
        <title>Complete Genome Sequence of Bradyrhizobium sp. strain J5, an isolated from soybean nodule in Hokkaido.</title>
        <authorList>
            <person name="Kanehara K."/>
        </authorList>
    </citation>
    <scope>NUCLEOTIDE SEQUENCE [LARGE SCALE GENOMIC DNA]</scope>
    <source>
        <strain evidence="10 11">J5</strain>
    </source>
</reference>